<evidence type="ECO:0000256" key="10">
    <source>
        <dbReference type="ARBA" id="ARBA00023004"/>
    </source>
</evidence>
<dbReference type="EMBL" id="BAAAUX010000016">
    <property type="protein sequence ID" value="GAA2801773.1"/>
    <property type="molecule type" value="Genomic_DNA"/>
</dbReference>
<keyword evidence="3 12" id="KW-0813">Transport</keyword>
<evidence type="ECO:0000256" key="8">
    <source>
        <dbReference type="ARBA" id="ARBA00022982"/>
    </source>
</evidence>
<accession>A0ABN3VJ52</accession>
<keyword evidence="6 12" id="KW-0812">Transmembrane</keyword>
<evidence type="ECO:0000313" key="13">
    <source>
        <dbReference type="EMBL" id="GAA2801773.1"/>
    </source>
</evidence>
<dbReference type="Pfam" id="PF01654">
    <property type="entry name" value="Cyt_bd_oxida_I"/>
    <property type="match status" value="2"/>
</dbReference>
<feature type="transmembrane region" description="Helical" evidence="12">
    <location>
        <begin position="131"/>
        <end position="154"/>
    </location>
</feature>
<keyword evidence="4 12" id="KW-1003">Cell membrane</keyword>
<feature type="transmembrane region" description="Helical" evidence="12">
    <location>
        <begin position="419"/>
        <end position="447"/>
    </location>
</feature>
<evidence type="ECO:0000256" key="7">
    <source>
        <dbReference type="ARBA" id="ARBA00022723"/>
    </source>
</evidence>
<keyword evidence="10 12" id="KW-0408">Iron</keyword>
<feature type="transmembrane region" description="Helical" evidence="12">
    <location>
        <begin position="377"/>
        <end position="399"/>
    </location>
</feature>
<keyword evidence="14" id="KW-1185">Reference proteome</keyword>
<feature type="transmembrane region" description="Helical" evidence="12">
    <location>
        <begin position="95"/>
        <end position="119"/>
    </location>
</feature>
<comment type="similarity">
    <text evidence="2 12">Belongs to the cytochrome ubiquinol oxidase subunit 1 family.</text>
</comment>
<evidence type="ECO:0000256" key="6">
    <source>
        <dbReference type="ARBA" id="ARBA00022692"/>
    </source>
</evidence>
<keyword evidence="5 12" id="KW-0349">Heme</keyword>
<protein>
    <submittedName>
        <fullName evidence="13">Cytochrome ubiquinol oxidase subunit I</fullName>
    </submittedName>
</protein>
<gene>
    <name evidence="13" type="ORF">GCM10010470_41020</name>
</gene>
<keyword evidence="7 12" id="KW-0479">Metal-binding</keyword>
<proteinExistence type="inferred from homology"/>
<evidence type="ECO:0000256" key="11">
    <source>
        <dbReference type="ARBA" id="ARBA00023136"/>
    </source>
</evidence>
<keyword evidence="11 12" id="KW-0472">Membrane</keyword>
<feature type="transmembrane region" description="Helical" evidence="12">
    <location>
        <begin position="292"/>
        <end position="312"/>
    </location>
</feature>
<evidence type="ECO:0000256" key="12">
    <source>
        <dbReference type="PIRNR" id="PIRNR006446"/>
    </source>
</evidence>
<keyword evidence="9 12" id="KW-1133">Transmembrane helix</keyword>
<evidence type="ECO:0000313" key="14">
    <source>
        <dbReference type="Proteomes" id="UP001500979"/>
    </source>
</evidence>
<dbReference type="PANTHER" id="PTHR30365:SF15">
    <property type="entry name" value="CYTOCHROME BD UBIQUINOL OXIDASE SUBUNIT 1"/>
    <property type="match status" value="1"/>
</dbReference>
<name>A0ABN3VJ52_9PSEU</name>
<feature type="transmembrane region" description="Helical" evidence="12">
    <location>
        <begin position="221"/>
        <end position="244"/>
    </location>
</feature>
<reference evidence="13 14" key="1">
    <citation type="journal article" date="2019" name="Int. J. Syst. Evol. Microbiol.">
        <title>The Global Catalogue of Microorganisms (GCM) 10K type strain sequencing project: providing services to taxonomists for standard genome sequencing and annotation.</title>
        <authorList>
            <consortium name="The Broad Institute Genomics Platform"/>
            <consortium name="The Broad Institute Genome Sequencing Center for Infectious Disease"/>
            <person name="Wu L."/>
            <person name="Ma J."/>
        </authorList>
    </citation>
    <scope>NUCLEOTIDE SEQUENCE [LARGE SCALE GENOMIC DNA]</scope>
    <source>
        <strain evidence="13 14">JCM 9383</strain>
    </source>
</reference>
<feature type="transmembrane region" description="Helical" evidence="12">
    <location>
        <begin position="352"/>
        <end position="370"/>
    </location>
</feature>
<evidence type="ECO:0000256" key="5">
    <source>
        <dbReference type="ARBA" id="ARBA00022617"/>
    </source>
</evidence>
<comment type="subcellular location">
    <subcellularLocation>
        <location evidence="1">Cell membrane</location>
        <topology evidence="1">Multi-pass membrane protein</topology>
    </subcellularLocation>
</comment>
<dbReference type="PANTHER" id="PTHR30365">
    <property type="entry name" value="CYTOCHROME D UBIQUINOL OXIDASE"/>
    <property type="match status" value="1"/>
</dbReference>
<comment type="caution">
    <text evidence="12">Lacks conserved residue(s) required for the propagation of feature annotation.</text>
</comment>
<dbReference type="Proteomes" id="UP001500979">
    <property type="component" value="Unassembled WGS sequence"/>
</dbReference>
<feature type="transmembrane region" description="Helical" evidence="12">
    <location>
        <begin position="57"/>
        <end position="75"/>
    </location>
</feature>
<dbReference type="InterPro" id="IPR002585">
    <property type="entry name" value="Cyt-d_ubiquinol_oxidase_su_1"/>
</dbReference>
<evidence type="ECO:0000256" key="9">
    <source>
        <dbReference type="ARBA" id="ARBA00022989"/>
    </source>
</evidence>
<keyword evidence="8 12" id="KW-0249">Electron transport</keyword>
<evidence type="ECO:0000256" key="2">
    <source>
        <dbReference type="ARBA" id="ARBA00009819"/>
    </source>
</evidence>
<organism evidence="13 14">
    <name type="scientific">Saccharopolyspora taberi</name>
    <dbReference type="NCBI Taxonomy" id="60895"/>
    <lineage>
        <taxon>Bacteria</taxon>
        <taxon>Bacillati</taxon>
        <taxon>Actinomycetota</taxon>
        <taxon>Actinomycetes</taxon>
        <taxon>Pseudonocardiales</taxon>
        <taxon>Pseudonocardiaceae</taxon>
        <taxon>Saccharopolyspora</taxon>
    </lineage>
</organism>
<dbReference type="RefSeq" id="WP_344682052.1">
    <property type="nucleotide sequence ID" value="NZ_BAAAUX010000016.1"/>
</dbReference>
<dbReference type="PIRSF" id="PIRSF006446">
    <property type="entry name" value="Cyt_quinol_oxidase_1"/>
    <property type="match status" value="1"/>
</dbReference>
<comment type="caution">
    <text evidence="13">The sequence shown here is derived from an EMBL/GenBank/DDBJ whole genome shotgun (WGS) entry which is preliminary data.</text>
</comment>
<feature type="transmembrane region" description="Helical" evidence="12">
    <location>
        <begin position="184"/>
        <end position="209"/>
    </location>
</feature>
<evidence type="ECO:0000256" key="1">
    <source>
        <dbReference type="ARBA" id="ARBA00004651"/>
    </source>
</evidence>
<evidence type="ECO:0000256" key="4">
    <source>
        <dbReference type="ARBA" id="ARBA00022475"/>
    </source>
</evidence>
<feature type="transmembrane region" description="Helical" evidence="12">
    <location>
        <begin position="17"/>
        <end position="36"/>
    </location>
</feature>
<feature type="transmembrane region" description="Helical" evidence="12">
    <location>
        <begin position="319"/>
        <end position="346"/>
    </location>
</feature>
<evidence type="ECO:0000256" key="3">
    <source>
        <dbReference type="ARBA" id="ARBA00022448"/>
    </source>
</evidence>
<sequence>METLDIARWQFAATTSIHWLFVILTMGLVPLVAVMHTRAALAKDADKKAALERMTRFWGQLYLINYALGIVTGLVMEFQFGLGWSGLSKFAGNVFGAPLALETLIAFFAESTFLGMWIFGWGRLRSSVHVALIWLVALTAYLSAYWILVANAFMQHPVGYEVRDGVAYLTDFAALMTNSNAMLALLHIAGAALVTGGLFIAGISAYHYARRTEEREVFGRSLRLGVVVAAVASFPAYMVGALQYPMLGKTQPMKLAALEPGPGAPALAEQMAAQHGPGNYLPPQWMVHAQYVMLYAGYVVFIVSILAFLVLYRRALVRFLPLGLLVVAIAAYPVGEFVGGIIYYGTAGPNRLTIYIATAVVLAVLLWFGDRVARARWLGYVLAALIPLPFIAALAGWLFREGGRQPWVVYGELTAEEAIGPVSTGAAMLSFVSFTAVFAALAVTNWIMIARYARRGPAGTQLGTEELTVLTPREEPRPTF</sequence>